<comment type="caution">
    <text evidence="2">The sequence shown here is derived from an EMBL/GenBank/DDBJ whole genome shotgun (WGS) entry which is preliminary data.</text>
</comment>
<dbReference type="InterPro" id="IPR011989">
    <property type="entry name" value="ARM-like"/>
</dbReference>
<evidence type="ECO:0000313" key="2">
    <source>
        <dbReference type="EMBL" id="TMW55150.1"/>
    </source>
</evidence>
<dbReference type="EMBL" id="SPLM01000149">
    <property type="protein sequence ID" value="TMW55150.1"/>
    <property type="molecule type" value="Genomic_DNA"/>
</dbReference>
<dbReference type="PROSITE" id="PS50176">
    <property type="entry name" value="ARM_REPEAT"/>
    <property type="match status" value="1"/>
</dbReference>
<evidence type="ECO:0000256" key="1">
    <source>
        <dbReference type="PROSITE-ProRule" id="PRU00259"/>
    </source>
</evidence>
<dbReference type="SUPFAM" id="SSF48371">
    <property type="entry name" value="ARM repeat"/>
    <property type="match status" value="1"/>
</dbReference>
<reference evidence="2" key="1">
    <citation type="submission" date="2019-03" db="EMBL/GenBank/DDBJ databases">
        <title>Long read genome sequence of the mycoparasitic Pythium oligandrum ATCC 38472 isolated from sugarbeet rhizosphere.</title>
        <authorList>
            <person name="Gaulin E."/>
        </authorList>
    </citation>
    <scope>NUCLEOTIDE SEQUENCE</scope>
    <source>
        <strain evidence="2">ATCC 38472_TT</strain>
    </source>
</reference>
<name>A0A8K1C2B4_PYTOL</name>
<sequence>MALGLSCVLLWEARIDEFGNPGLAPVWNQEFSFQAIDPQMDQLHVKVKNTGFTSSTLIGESASLSTCFSTVDSQGSFLYRRTAPQHLTLVAAKSDVPEIPYDRVTEAFGVENWPHLLHSLEDGDEVLKKRVLLAMSTVFKLPQDLIMCLKIGVLEHIEQGILDENQEIRELSALVLSVILESPLGRSHLMTTEMPAHILPVLQSSTHPATMLHLYNALLSLSRVFTSAQLLTKHGYLTVVVTHLKRSLSDELRLRVLQLLKNLVNDGIEGTVFKAIELDSLDLCAKYLYDANAEISAAACDTIAALGYVEKAKKIAVERGAVKKLCTLLTESQWQIVAASTGALMCLAVNDDAKRVMVASEALHTINQLLQSSKYIVQLNTVKLVSIVASYPPARRQLNVSSTEYHLRSLMGDSDAVLAKSAKIALRAVQWQP</sequence>
<dbReference type="InterPro" id="IPR000225">
    <property type="entry name" value="Armadillo"/>
</dbReference>
<dbReference type="InterPro" id="IPR042856">
    <property type="entry name" value="RSP14"/>
</dbReference>
<dbReference type="AlphaFoldDB" id="A0A8K1C2B4"/>
<evidence type="ECO:0008006" key="4">
    <source>
        <dbReference type="Google" id="ProtNLM"/>
    </source>
</evidence>
<feature type="repeat" description="ARM" evidence="1">
    <location>
        <begin position="320"/>
        <end position="362"/>
    </location>
</feature>
<gene>
    <name evidence="2" type="ORF">Poli38472_013912</name>
</gene>
<dbReference type="CDD" id="cd00030">
    <property type="entry name" value="C2"/>
    <property type="match status" value="1"/>
</dbReference>
<dbReference type="OrthoDB" id="409644at2759"/>
<dbReference type="Gene3D" id="2.60.40.150">
    <property type="entry name" value="C2 domain"/>
    <property type="match status" value="1"/>
</dbReference>
<dbReference type="PANTHER" id="PTHR15599">
    <property type="entry name" value="RTDR1"/>
    <property type="match status" value="1"/>
</dbReference>
<dbReference type="Proteomes" id="UP000794436">
    <property type="component" value="Unassembled WGS sequence"/>
</dbReference>
<protein>
    <recommendedName>
        <fullName evidence="4">C2 domain-containing protein</fullName>
    </recommendedName>
</protein>
<accession>A0A8K1C2B4</accession>
<dbReference type="InterPro" id="IPR035892">
    <property type="entry name" value="C2_domain_sf"/>
</dbReference>
<keyword evidence="3" id="KW-1185">Reference proteome</keyword>
<proteinExistence type="predicted"/>
<evidence type="ECO:0000313" key="3">
    <source>
        <dbReference type="Proteomes" id="UP000794436"/>
    </source>
</evidence>
<dbReference type="SUPFAM" id="SSF49562">
    <property type="entry name" value="C2 domain (Calcium/lipid-binding domain, CaLB)"/>
    <property type="match status" value="1"/>
</dbReference>
<dbReference type="InterPro" id="IPR016024">
    <property type="entry name" value="ARM-type_fold"/>
</dbReference>
<organism evidence="2 3">
    <name type="scientific">Pythium oligandrum</name>
    <name type="common">Mycoparasitic fungus</name>
    <dbReference type="NCBI Taxonomy" id="41045"/>
    <lineage>
        <taxon>Eukaryota</taxon>
        <taxon>Sar</taxon>
        <taxon>Stramenopiles</taxon>
        <taxon>Oomycota</taxon>
        <taxon>Peronosporomycetes</taxon>
        <taxon>Pythiales</taxon>
        <taxon>Pythiaceae</taxon>
        <taxon>Pythium</taxon>
    </lineage>
</organism>
<dbReference type="PANTHER" id="PTHR15599:SF1">
    <property type="entry name" value="RADIAL SPOKE HEAD 14 HOMOLOG"/>
    <property type="match status" value="1"/>
</dbReference>
<dbReference type="Gene3D" id="1.25.10.10">
    <property type="entry name" value="Leucine-rich Repeat Variant"/>
    <property type="match status" value="1"/>
</dbReference>